<accession>A0A6L8KEK2</accession>
<dbReference type="Pfam" id="PF08885">
    <property type="entry name" value="GSCFA"/>
    <property type="match status" value="1"/>
</dbReference>
<keyword evidence="3" id="KW-1185">Reference proteome</keyword>
<dbReference type="AlphaFoldDB" id="A0A6L8KEK2"/>
<evidence type="ECO:0000313" key="3">
    <source>
        <dbReference type="Proteomes" id="UP000479335"/>
    </source>
</evidence>
<dbReference type="RefSeq" id="WP_161008890.1">
    <property type="nucleotide sequence ID" value="NZ_WWCN01000016.1"/>
</dbReference>
<gene>
    <name evidence="2" type="ORF">GTP46_22680</name>
</gene>
<dbReference type="Proteomes" id="UP000479335">
    <property type="component" value="Unassembled WGS sequence"/>
</dbReference>
<feature type="domain" description="GSCFA" evidence="1">
    <location>
        <begin position="40"/>
        <end position="309"/>
    </location>
</feature>
<dbReference type="EMBL" id="WWCN01000016">
    <property type="protein sequence ID" value="MYM25440.1"/>
    <property type="molecule type" value="Genomic_DNA"/>
</dbReference>
<sequence length="360" mass="40043">MHPYSDLSAPHFWRRSVPGQPWRDLRLVGAPKFQIAASDRISTAGSCFAQHISRYLRAAGIPTLQAEEPHPLQYELGADTSSYELFPARYGNIYTARQCLELLRQCVGQIPIIHDYVEENGRWYDLLRPNAVPDGFATLAEAQYDRIYHMVCVHHMFRTSDIFVLTLGLTECWYHAGNGHTYPVCPGTARGQYDPELHKFRNLTHAEVTADLDQLIAELKQLNPSLKLILTVSPVPLVATYTDHHVLVASSYSKSVLRAAAGEIESRHAHVAYFPSYEIISHVASFGQYLQSDLRDVADRGVHHVMTNFLDTYLEGNAAASDAPPDAAAAPAKRSFVSAPLANTAVECEEIYNDAPGLAR</sequence>
<reference evidence="2 3" key="1">
    <citation type="submission" date="2019-12" db="EMBL/GenBank/DDBJ databases">
        <title>Novel species isolated from a subtropical stream in China.</title>
        <authorList>
            <person name="Lu H."/>
        </authorList>
    </citation>
    <scope>NUCLEOTIDE SEQUENCE [LARGE SCALE GENOMIC DNA]</scope>
    <source>
        <strain evidence="2 3">FT135W</strain>
    </source>
</reference>
<dbReference type="InterPro" id="IPR014982">
    <property type="entry name" value="GSCFA"/>
</dbReference>
<organism evidence="2 3">
    <name type="scientific">Duganella flavida</name>
    <dbReference type="NCBI Taxonomy" id="2692175"/>
    <lineage>
        <taxon>Bacteria</taxon>
        <taxon>Pseudomonadati</taxon>
        <taxon>Pseudomonadota</taxon>
        <taxon>Betaproteobacteria</taxon>
        <taxon>Burkholderiales</taxon>
        <taxon>Oxalobacteraceae</taxon>
        <taxon>Telluria group</taxon>
        <taxon>Duganella</taxon>
    </lineage>
</organism>
<evidence type="ECO:0000313" key="2">
    <source>
        <dbReference type="EMBL" id="MYM25440.1"/>
    </source>
</evidence>
<evidence type="ECO:0000259" key="1">
    <source>
        <dbReference type="Pfam" id="PF08885"/>
    </source>
</evidence>
<comment type="caution">
    <text evidence="2">The sequence shown here is derived from an EMBL/GenBank/DDBJ whole genome shotgun (WGS) entry which is preliminary data.</text>
</comment>
<name>A0A6L8KEK2_9BURK</name>
<protein>
    <submittedName>
        <fullName evidence="2">GSCFA domain-containing protein</fullName>
    </submittedName>
</protein>
<proteinExistence type="predicted"/>